<evidence type="ECO:0000313" key="2">
    <source>
        <dbReference type="EMBL" id="ONM55115.1"/>
    </source>
</evidence>
<name>A0A1D6I4P9_MAIZE</name>
<feature type="compositionally biased region" description="Basic and acidic residues" evidence="1">
    <location>
        <begin position="182"/>
        <end position="202"/>
    </location>
</feature>
<feature type="compositionally biased region" description="Basic and acidic residues" evidence="1">
    <location>
        <begin position="84"/>
        <end position="99"/>
    </location>
</feature>
<organism evidence="2">
    <name type="scientific">Zea mays</name>
    <name type="common">Maize</name>
    <dbReference type="NCBI Taxonomy" id="4577"/>
    <lineage>
        <taxon>Eukaryota</taxon>
        <taxon>Viridiplantae</taxon>
        <taxon>Streptophyta</taxon>
        <taxon>Embryophyta</taxon>
        <taxon>Tracheophyta</taxon>
        <taxon>Spermatophyta</taxon>
        <taxon>Magnoliopsida</taxon>
        <taxon>Liliopsida</taxon>
        <taxon>Poales</taxon>
        <taxon>Poaceae</taxon>
        <taxon>PACMAD clade</taxon>
        <taxon>Panicoideae</taxon>
        <taxon>Andropogonodae</taxon>
        <taxon>Andropogoneae</taxon>
        <taxon>Tripsacinae</taxon>
        <taxon>Zea</taxon>
    </lineage>
</organism>
<dbReference type="AlphaFoldDB" id="A0A1D6I4P9"/>
<sequence>MDMVTLSIAPKQFHTHVHMRSAGAKGWGLTWIWMMMATIPVHRNGRYRQRELTVPVGLGSQTGSRRCHHSRVRCRLHQRVGFDHLHEPRPHPSAAEEPRPVAAGVGHHRHGRGPQPTMAHPGQHEAGLPEPEVPVDGELKQPEHEERGAPEPQIHRLCPLVVVPECRLPLLHPVYQLLEPRRRRDPRDGRAHHARHLGERHARTSGAAMARWRRMSQGIQDLIAACAAGVVGTRDARSGGGRGMERQNIAACGRRAEIGGRPVAAIIGPNLTNEHGAGSRDRLREM</sequence>
<dbReference type="EMBL" id="CM007650">
    <property type="protein sequence ID" value="ONM55115.1"/>
    <property type="molecule type" value="Genomic_DNA"/>
</dbReference>
<dbReference type="InParanoid" id="A0A1D6I4P9"/>
<feature type="region of interest" description="Disordered" evidence="1">
    <location>
        <begin position="182"/>
        <end position="205"/>
    </location>
</feature>
<dbReference type="PaxDb" id="4577-GRMZM2G409724_P01"/>
<gene>
    <name evidence="2" type="ORF">ZEAMMB73_Zm00001d020554</name>
</gene>
<protein>
    <submittedName>
        <fullName evidence="2">Uncharacterized protein</fullName>
    </submittedName>
</protein>
<accession>A0A1D6I4P9</accession>
<feature type="region of interest" description="Disordered" evidence="1">
    <location>
        <begin position="84"/>
        <end position="136"/>
    </location>
</feature>
<evidence type="ECO:0000256" key="1">
    <source>
        <dbReference type="SAM" id="MobiDB-lite"/>
    </source>
</evidence>
<reference evidence="2" key="1">
    <citation type="submission" date="2015-12" db="EMBL/GenBank/DDBJ databases">
        <title>Update maize B73 reference genome by single molecule sequencing technologies.</title>
        <authorList>
            <consortium name="Maize Genome Sequencing Project"/>
            <person name="Ware D."/>
        </authorList>
    </citation>
    <scope>NUCLEOTIDE SEQUENCE [LARGE SCALE GENOMIC DNA]</scope>
    <source>
        <tissue evidence="2">Seedling</tissue>
    </source>
</reference>
<proteinExistence type="predicted"/>